<evidence type="ECO:0000256" key="4">
    <source>
        <dbReference type="ARBA" id="ARBA00022525"/>
    </source>
</evidence>
<evidence type="ECO:0000256" key="6">
    <source>
        <dbReference type="ARBA" id="ARBA00023136"/>
    </source>
</evidence>
<dbReference type="GO" id="GO:0005576">
    <property type="term" value="C:extracellular region"/>
    <property type="evidence" value="ECO:0007669"/>
    <property type="project" value="UniProtKB-SubCell"/>
</dbReference>
<dbReference type="AlphaFoldDB" id="A0A078A296"/>
<keyword evidence="9" id="KW-1185">Reference proteome</keyword>
<keyword evidence="6" id="KW-0472">Membrane</keyword>
<protein>
    <recommendedName>
        <fullName evidence="10">Right handed beta helix domain-containing protein</fullName>
    </recommendedName>
</protein>
<dbReference type="InParanoid" id="A0A078A296"/>
<evidence type="ECO:0000256" key="2">
    <source>
        <dbReference type="ARBA" id="ARBA00004442"/>
    </source>
</evidence>
<dbReference type="OrthoDB" id="327890at2759"/>
<dbReference type="NCBIfam" id="TIGR01376">
    <property type="entry name" value="POMP_repeat"/>
    <property type="match status" value="1"/>
</dbReference>
<dbReference type="PANTHER" id="PTHR32158:SF20">
    <property type="match status" value="1"/>
</dbReference>
<proteinExistence type="predicted"/>
<gene>
    <name evidence="8" type="primary">Contig2060.g2224</name>
    <name evidence="8" type="ORF">STYLEM_4938</name>
</gene>
<accession>A0A078A296</accession>
<evidence type="ECO:0000313" key="8">
    <source>
        <dbReference type="EMBL" id="CDW75942.1"/>
    </source>
</evidence>
<organism evidence="8 9">
    <name type="scientific">Stylonychia lemnae</name>
    <name type="common">Ciliate</name>
    <dbReference type="NCBI Taxonomy" id="5949"/>
    <lineage>
        <taxon>Eukaryota</taxon>
        <taxon>Sar</taxon>
        <taxon>Alveolata</taxon>
        <taxon>Ciliophora</taxon>
        <taxon>Intramacronucleata</taxon>
        <taxon>Spirotrichea</taxon>
        <taxon>Stichotrichia</taxon>
        <taxon>Sporadotrichida</taxon>
        <taxon>Oxytrichidae</taxon>
        <taxon>Stylonychinae</taxon>
        <taxon>Stylonychia</taxon>
    </lineage>
</organism>
<comment type="subcellular location">
    <subcellularLocation>
        <location evidence="1">Cell envelope</location>
    </subcellularLocation>
    <subcellularLocation>
        <location evidence="2">Cell outer membrane</location>
    </subcellularLocation>
    <subcellularLocation>
        <location evidence="3">Secreted</location>
    </subcellularLocation>
</comment>
<evidence type="ECO:0000256" key="7">
    <source>
        <dbReference type="ARBA" id="ARBA00023237"/>
    </source>
</evidence>
<evidence type="ECO:0000313" key="9">
    <source>
        <dbReference type="Proteomes" id="UP000039865"/>
    </source>
</evidence>
<evidence type="ECO:0000256" key="1">
    <source>
        <dbReference type="ARBA" id="ARBA00004196"/>
    </source>
</evidence>
<name>A0A078A296_STYLE</name>
<evidence type="ECO:0008006" key="10">
    <source>
        <dbReference type="Google" id="ProtNLM"/>
    </source>
</evidence>
<dbReference type="EMBL" id="CCKQ01004787">
    <property type="protein sequence ID" value="CDW75942.1"/>
    <property type="molecule type" value="Genomic_DNA"/>
</dbReference>
<keyword evidence="7" id="KW-0998">Cell outer membrane</keyword>
<sequence length="180" mass="20187">MWIQNSTFIRGMSREQGGAMLVKNTNLNVRFSNFIQNYAKDGGAIALICSPSITCKYDVDSNEFNSNYATTKGGAIYYNKHRPQIFQNNVFKSGNYAPYGPELAGYPYSVIVKAYDNIPLASGQAYQGLIKVGIIDADVLYALVQLIKILKFLENIKFKLKMGQESFRQECSNFTLCQEA</sequence>
<keyword evidence="5" id="KW-0732">Signal</keyword>
<reference evidence="8 9" key="1">
    <citation type="submission" date="2014-06" db="EMBL/GenBank/DDBJ databases">
        <authorList>
            <person name="Swart Estienne"/>
        </authorList>
    </citation>
    <scope>NUCLEOTIDE SEQUENCE [LARGE SCALE GENOMIC DNA]</scope>
    <source>
        <strain evidence="8 9">130c</strain>
    </source>
</reference>
<dbReference type="Proteomes" id="UP000039865">
    <property type="component" value="Unassembled WGS sequence"/>
</dbReference>
<evidence type="ECO:0000256" key="3">
    <source>
        <dbReference type="ARBA" id="ARBA00004613"/>
    </source>
</evidence>
<keyword evidence="4" id="KW-0964">Secreted</keyword>
<dbReference type="InterPro" id="IPR003368">
    <property type="entry name" value="POMP_repeat"/>
</dbReference>
<evidence type="ECO:0000256" key="5">
    <source>
        <dbReference type="ARBA" id="ARBA00022729"/>
    </source>
</evidence>
<dbReference type="PANTHER" id="PTHR32158">
    <property type="entry name" value="RING-TYPE DOMAIN-CONTAINING PROTEIN"/>
    <property type="match status" value="1"/>
</dbReference>